<dbReference type="SUPFAM" id="SSF46689">
    <property type="entry name" value="Homeodomain-like"/>
    <property type="match status" value="1"/>
</dbReference>
<dbReference type="GO" id="GO:0005634">
    <property type="term" value="C:nucleus"/>
    <property type="evidence" value="ECO:0007669"/>
    <property type="project" value="UniProtKB-SubCell"/>
</dbReference>
<dbReference type="Gene3D" id="1.10.10.60">
    <property type="entry name" value="Homeodomain-like"/>
    <property type="match status" value="1"/>
</dbReference>
<dbReference type="Pfam" id="PF00046">
    <property type="entry name" value="Homeodomain"/>
    <property type="match status" value="1"/>
</dbReference>
<dbReference type="SMART" id="SM00389">
    <property type="entry name" value="HOX"/>
    <property type="match status" value="1"/>
</dbReference>
<dbReference type="GO" id="GO:0003700">
    <property type="term" value="F:DNA-binding transcription factor activity"/>
    <property type="evidence" value="ECO:0007669"/>
    <property type="project" value="TreeGrafter"/>
</dbReference>
<dbReference type="PROSITE" id="PS50071">
    <property type="entry name" value="HOMEOBOX_2"/>
    <property type="match status" value="1"/>
</dbReference>
<name>A0A914YU26_9BILA</name>
<comment type="similarity">
    <text evidence="2">Belongs to the Caudal homeobox family.</text>
</comment>
<keyword evidence="6" id="KW-1185">Reference proteome</keyword>
<dbReference type="GO" id="GO:0009948">
    <property type="term" value="P:anterior/posterior axis specification"/>
    <property type="evidence" value="ECO:0007669"/>
    <property type="project" value="TreeGrafter"/>
</dbReference>
<dbReference type="PANTHER" id="PTHR24332">
    <property type="entry name" value="HOMEOBOX PROTEIN CDX"/>
    <property type="match status" value="1"/>
</dbReference>
<dbReference type="CDD" id="cd00086">
    <property type="entry name" value="homeodomain"/>
    <property type="match status" value="1"/>
</dbReference>
<dbReference type="InterPro" id="IPR047152">
    <property type="entry name" value="Caudal_homeobox"/>
</dbReference>
<dbReference type="WBParaSite" id="PSU_v2.g3162.t1">
    <property type="protein sequence ID" value="PSU_v2.g3162.t1"/>
    <property type="gene ID" value="PSU_v2.g3162"/>
</dbReference>
<evidence type="ECO:0000256" key="2">
    <source>
        <dbReference type="ARBA" id="ARBA00010341"/>
    </source>
</evidence>
<feature type="domain" description="Homeobox" evidence="5">
    <location>
        <begin position="212"/>
        <end position="266"/>
    </location>
</feature>
<evidence type="ECO:0000313" key="7">
    <source>
        <dbReference type="WBParaSite" id="PSU_v2.g3162.t1"/>
    </source>
</evidence>
<dbReference type="GO" id="GO:0009887">
    <property type="term" value="P:animal organ morphogenesis"/>
    <property type="evidence" value="ECO:0007669"/>
    <property type="project" value="TreeGrafter"/>
</dbReference>
<protein>
    <submittedName>
        <fullName evidence="7">Homeobox domain-containing protein</fullName>
    </submittedName>
</protein>
<organism evidence="6 7">
    <name type="scientific">Panagrolaimus superbus</name>
    <dbReference type="NCBI Taxonomy" id="310955"/>
    <lineage>
        <taxon>Eukaryota</taxon>
        <taxon>Metazoa</taxon>
        <taxon>Ecdysozoa</taxon>
        <taxon>Nematoda</taxon>
        <taxon>Chromadorea</taxon>
        <taxon>Rhabditida</taxon>
        <taxon>Tylenchina</taxon>
        <taxon>Panagrolaimomorpha</taxon>
        <taxon>Panagrolaimoidea</taxon>
        <taxon>Panagrolaimidae</taxon>
        <taxon>Panagrolaimus</taxon>
    </lineage>
</organism>
<dbReference type="GO" id="GO:0030154">
    <property type="term" value="P:cell differentiation"/>
    <property type="evidence" value="ECO:0007669"/>
    <property type="project" value="TreeGrafter"/>
</dbReference>
<dbReference type="PANTHER" id="PTHR24332:SF9">
    <property type="entry name" value="HOMEOTIC PROTEIN CAUDAL"/>
    <property type="match status" value="1"/>
</dbReference>
<dbReference type="GO" id="GO:0006357">
    <property type="term" value="P:regulation of transcription by RNA polymerase II"/>
    <property type="evidence" value="ECO:0007669"/>
    <property type="project" value="TreeGrafter"/>
</dbReference>
<evidence type="ECO:0000313" key="6">
    <source>
        <dbReference type="Proteomes" id="UP000887577"/>
    </source>
</evidence>
<comment type="subcellular location">
    <subcellularLocation>
        <location evidence="1 3 4">Nucleus</location>
    </subcellularLocation>
</comment>
<keyword evidence="3 4" id="KW-0371">Homeobox</keyword>
<keyword evidence="3 4" id="KW-0238">DNA-binding</keyword>
<keyword evidence="3 4" id="KW-0539">Nucleus</keyword>
<dbReference type="AlphaFoldDB" id="A0A914YU26"/>
<dbReference type="InterPro" id="IPR001356">
    <property type="entry name" value="HD"/>
</dbReference>
<evidence type="ECO:0000256" key="4">
    <source>
        <dbReference type="RuleBase" id="RU000682"/>
    </source>
</evidence>
<proteinExistence type="inferred from homology"/>
<evidence type="ECO:0000256" key="3">
    <source>
        <dbReference type="PROSITE-ProRule" id="PRU00108"/>
    </source>
</evidence>
<dbReference type="InterPro" id="IPR009057">
    <property type="entry name" value="Homeodomain-like_sf"/>
</dbReference>
<reference evidence="7" key="1">
    <citation type="submission" date="2022-11" db="UniProtKB">
        <authorList>
            <consortium name="WormBaseParasite"/>
        </authorList>
    </citation>
    <scope>IDENTIFICATION</scope>
</reference>
<accession>A0A914YU26</accession>
<dbReference type="Proteomes" id="UP000887577">
    <property type="component" value="Unplaced"/>
</dbReference>
<sequence>MMVPPNGLSTSSFFSYNDDNNDTSHHAAINTPANLNGPNNFTNFMTGSPIDQKMPLSSLNATNGNNGLSMADSMSAIKQQFDWPSDPTAAGLYGPFGGATAHPMMMNSGHGVIGQDPSLYLNDAYPSTSLSNNAAAYNSYCYPQMAAAVASGNYYPTPDYLQSAAFVNNWKAHLSTKDHKPSIARNSVINSLGGVRKPPHRTGPGTNNVRVRTQDTYRTVYSDRQRVELEKEFLTNQFITAGRKAELAGQLDLTERQIKIWFQNSKVMPFFISYATKVMDIAVYRIK</sequence>
<evidence type="ECO:0000256" key="1">
    <source>
        <dbReference type="ARBA" id="ARBA00004123"/>
    </source>
</evidence>
<evidence type="ECO:0000259" key="5">
    <source>
        <dbReference type="PROSITE" id="PS50071"/>
    </source>
</evidence>
<dbReference type="GO" id="GO:0000977">
    <property type="term" value="F:RNA polymerase II transcription regulatory region sequence-specific DNA binding"/>
    <property type="evidence" value="ECO:0007669"/>
    <property type="project" value="TreeGrafter"/>
</dbReference>
<feature type="DNA-binding region" description="Homeobox" evidence="3">
    <location>
        <begin position="214"/>
        <end position="267"/>
    </location>
</feature>